<name>A0AAE3JPI7_9FLAO</name>
<dbReference type="EMBL" id="JAIRBC010000013">
    <property type="protein sequence ID" value="MCG2461086.1"/>
    <property type="molecule type" value="Genomic_DNA"/>
</dbReference>
<dbReference type="PANTHER" id="PTHR43415:SF3">
    <property type="entry name" value="GNAT-FAMILY ACETYLTRANSFERASE"/>
    <property type="match status" value="1"/>
</dbReference>
<dbReference type="PROSITE" id="PS51186">
    <property type="entry name" value="GNAT"/>
    <property type="match status" value="1"/>
</dbReference>
<keyword evidence="3" id="KW-1185">Reference proteome</keyword>
<gene>
    <name evidence="2" type="ORF">K8352_10040</name>
</gene>
<feature type="domain" description="N-acetyltransferase" evidence="1">
    <location>
        <begin position="9"/>
        <end position="174"/>
    </location>
</feature>
<evidence type="ECO:0000313" key="2">
    <source>
        <dbReference type="EMBL" id="MCG2461086.1"/>
    </source>
</evidence>
<evidence type="ECO:0000313" key="3">
    <source>
        <dbReference type="Proteomes" id="UP001200642"/>
    </source>
</evidence>
<evidence type="ECO:0000259" key="1">
    <source>
        <dbReference type="PROSITE" id="PS51186"/>
    </source>
</evidence>
<dbReference type="Pfam" id="PF13302">
    <property type="entry name" value="Acetyltransf_3"/>
    <property type="match status" value="1"/>
</dbReference>
<proteinExistence type="predicted"/>
<reference evidence="2" key="1">
    <citation type="submission" date="2023-02" db="EMBL/GenBank/DDBJ databases">
        <title>Genome of Flavobacteriaceae gen. nov. sp. strain F89.</title>
        <authorList>
            <person name="Wang Y."/>
        </authorList>
    </citation>
    <scope>NUCLEOTIDE SEQUENCE</scope>
    <source>
        <strain evidence="2">F89</strain>
    </source>
</reference>
<accession>A0AAE3JPI7</accession>
<sequence length="174" mass="20073">MLKLKGRLCYLRALEPQDLDFLYEIENDAAVWEISGTTTPYSKHILRQYLDNAHKDIYEAKQLRLVISDNEDRPIGLVDMFDFDPKNHRAGLGVIILAEGDRNKGIGSEAISLMIDYAFSILDLRQVYANVMEENAASIHLFTKLGFSRVGTKKHWIFYNGEFKNEILFQKLKD</sequence>
<dbReference type="Proteomes" id="UP001200642">
    <property type="component" value="Unassembled WGS sequence"/>
</dbReference>
<dbReference type="CDD" id="cd04301">
    <property type="entry name" value="NAT_SF"/>
    <property type="match status" value="1"/>
</dbReference>
<dbReference type="GO" id="GO:0016747">
    <property type="term" value="F:acyltransferase activity, transferring groups other than amino-acyl groups"/>
    <property type="evidence" value="ECO:0007669"/>
    <property type="project" value="InterPro"/>
</dbReference>
<dbReference type="InterPro" id="IPR016181">
    <property type="entry name" value="Acyl_CoA_acyltransferase"/>
</dbReference>
<dbReference type="SUPFAM" id="SSF55729">
    <property type="entry name" value="Acyl-CoA N-acyltransferases (Nat)"/>
    <property type="match status" value="1"/>
</dbReference>
<dbReference type="PANTHER" id="PTHR43415">
    <property type="entry name" value="SPERMIDINE N(1)-ACETYLTRANSFERASE"/>
    <property type="match status" value="1"/>
</dbReference>
<dbReference type="Gene3D" id="3.40.630.30">
    <property type="match status" value="1"/>
</dbReference>
<dbReference type="AlphaFoldDB" id="A0AAE3JPI7"/>
<organism evidence="2 3">
    <name type="scientific">Cerina litoralis</name>
    <dbReference type="NCBI Taxonomy" id="2874477"/>
    <lineage>
        <taxon>Bacteria</taxon>
        <taxon>Pseudomonadati</taxon>
        <taxon>Bacteroidota</taxon>
        <taxon>Flavobacteriia</taxon>
        <taxon>Flavobacteriales</taxon>
        <taxon>Flavobacteriaceae</taxon>
        <taxon>Cerina</taxon>
    </lineage>
</organism>
<dbReference type="InterPro" id="IPR000182">
    <property type="entry name" value="GNAT_dom"/>
</dbReference>
<dbReference type="RefSeq" id="WP_317902234.1">
    <property type="nucleotide sequence ID" value="NZ_JAIRBC010000013.1"/>
</dbReference>
<comment type="caution">
    <text evidence="2">The sequence shown here is derived from an EMBL/GenBank/DDBJ whole genome shotgun (WGS) entry which is preliminary data.</text>
</comment>
<protein>
    <submittedName>
        <fullName evidence="2">GNAT family N-acetyltransferase</fullName>
    </submittedName>
</protein>